<keyword evidence="1" id="KW-0732">Signal</keyword>
<dbReference type="RefSeq" id="WP_240572056.1">
    <property type="nucleotide sequence ID" value="NZ_CP136709.1"/>
</dbReference>
<gene>
    <name evidence="2" type="ORF">MKW35_03785</name>
</gene>
<evidence type="ECO:0000256" key="1">
    <source>
        <dbReference type="SAM" id="SignalP"/>
    </source>
</evidence>
<protein>
    <recommendedName>
        <fullName evidence="4">DUF4163 domain-containing protein</fullName>
    </recommendedName>
</protein>
<evidence type="ECO:0000313" key="2">
    <source>
        <dbReference type="EMBL" id="MCH4551729.1"/>
    </source>
</evidence>
<name>A0ABS9RFL1_9FLAO</name>
<evidence type="ECO:0008006" key="4">
    <source>
        <dbReference type="Google" id="ProtNLM"/>
    </source>
</evidence>
<dbReference type="Proteomes" id="UP001156141">
    <property type="component" value="Unassembled WGS sequence"/>
</dbReference>
<reference evidence="2" key="1">
    <citation type="submission" date="2022-02" db="EMBL/GenBank/DDBJ databases">
        <title>Aestuariibaculum sp., a marine bacterium isolated from sediment in Guangxi.</title>
        <authorList>
            <person name="Ying J."/>
        </authorList>
    </citation>
    <scope>NUCLEOTIDE SEQUENCE</scope>
    <source>
        <strain evidence="2">L182</strain>
    </source>
</reference>
<keyword evidence="3" id="KW-1185">Reference proteome</keyword>
<dbReference type="EMBL" id="JAKVQD010000001">
    <property type="protein sequence ID" value="MCH4551729.1"/>
    <property type="molecule type" value="Genomic_DNA"/>
</dbReference>
<proteinExistence type="predicted"/>
<comment type="caution">
    <text evidence="2">The sequence shown here is derived from an EMBL/GenBank/DDBJ whole genome shotgun (WGS) entry which is preliminary data.</text>
</comment>
<organism evidence="2 3">
    <name type="scientific">Aestuariibaculum lutulentum</name>
    <dbReference type="NCBI Taxonomy" id="2920935"/>
    <lineage>
        <taxon>Bacteria</taxon>
        <taxon>Pseudomonadati</taxon>
        <taxon>Bacteroidota</taxon>
        <taxon>Flavobacteriia</taxon>
        <taxon>Flavobacteriales</taxon>
        <taxon>Flavobacteriaceae</taxon>
    </lineage>
</organism>
<feature type="chain" id="PRO_5046780290" description="DUF4163 domain-containing protein" evidence="1">
    <location>
        <begin position="19"/>
        <end position="175"/>
    </location>
</feature>
<feature type="signal peptide" evidence="1">
    <location>
        <begin position="1"/>
        <end position="18"/>
    </location>
</feature>
<accession>A0ABS9RFL1</accession>
<evidence type="ECO:0000313" key="3">
    <source>
        <dbReference type="Proteomes" id="UP001156141"/>
    </source>
</evidence>
<sequence length="175" mass="20981">MKYLFYFLFLFCLSNIYAQSDSFKIECFEKMEENDNSLDSVIVRICKFRNHLFKSIGEPDYKGRYSYQYELFRIDKKDTLRVNNLSFFNENSLELEQLLNDKLKTEFQADSEIFELKSCLEQINFRYFKLNEFGISFLDDNHMQFIINYGVGGACFNMNLGMVIMSIREVEKYIK</sequence>